<gene>
    <name evidence="2" type="ORF">GGI25_004051</name>
</gene>
<dbReference type="Proteomes" id="UP001151518">
    <property type="component" value="Unassembled WGS sequence"/>
</dbReference>
<keyword evidence="1" id="KW-0472">Membrane</keyword>
<feature type="transmembrane region" description="Helical" evidence="1">
    <location>
        <begin position="145"/>
        <end position="166"/>
    </location>
</feature>
<sequence length="295" mass="33129">MALLRTLRIGSGTIRIGLVPSIESPLLLHTYLQNGHQSSLRLLSQMVVPSIFQAINIGSRTSPNPVFCRAFHVLSSSLYRPSPKQQLPFKVTPGKDSTSESNIDAQLPMYDMPLAKQVRHLRMFFLVNFIGSLTISLWVQTEDAYTLLAAFGIVLAGFIPLVYVQLTYHNHIRSIRILGNLTKKQIRILTGPQIASRSQIEYPVFSDTPLAIKKFTVTTRDPELKLFAGDLKPGPSRRYSVQWLYDSPAGGVCSFRVSKKVIQYHPDIRALDKLIRKNAEQTLVKSAKANKNKKK</sequence>
<evidence type="ECO:0000256" key="1">
    <source>
        <dbReference type="SAM" id="Phobius"/>
    </source>
</evidence>
<accession>A0A9W8KVW9</accession>
<keyword evidence="1" id="KW-1133">Transmembrane helix</keyword>
<name>A0A9W8KVW9_9FUNG</name>
<evidence type="ECO:0000313" key="2">
    <source>
        <dbReference type="EMBL" id="KAJ2675211.1"/>
    </source>
</evidence>
<reference evidence="2" key="1">
    <citation type="submission" date="2022-07" db="EMBL/GenBank/DDBJ databases">
        <title>Phylogenomic reconstructions and comparative analyses of Kickxellomycotina fungi.</title>
        <authorList>
            <person name="Reynolds N.K."/>
            <person name="Stajich J.E."/>
            <person name="Barry K."/>
            <person name="Grigoriev I.V."/>
            <person name="Crous P."/>
            <person name="Smith M.E."/>
        </authorList>
    </citation>
    <scope>NUCLEOTIDE SEQUENCE</scope>
    <source>
        <strain evidence="2">NRRL 3115</strain>
    </source>
</reference>
<dbReference type="AlphaFoldDB" id="A0A9W8KVW9"/>
<protein>
    <submittedName>
        <fullName evidence="2">Uncharacterized protein</fullName>
    </submittedName>
</protein>
<keyword evidence="1" id="KW-0812">Transmembrane</keyword>
<organism evidence="2 3">
    <name type="scientific">Coemansia spiralis</name>
    <dbReference type="NCBI Taxonomy" id="417178"/>
    <lineage>
        <taxon>Eukaryota</taxon>
        <taxon>Fungi</taxon>
        <taxon>Fungi incertae sedis</taxon>
        <taxon>Zoopagomycota</taxon>
        <taxon>Kickxellomycotina</taxon>
        <taxon>Kickxellomycetes</taxon>
        <taxon>Kickxellales</taxon>
        <taxon>Kickxellaceae</taxon>
        <taxon>Coemansia</taxon>
    </lineage>
</organism>
<evidence type="ECO:0000313" key="3">
    <source>
        <dbReference type="Proteomes" id="UP001151518"/>
    </source>
</evidence>
<dbReference type="OrthoDB" id="5518601at2759"/>
<dbReference type="EMBL" id="JANBTW010000050">
    <property type="protein sequence ID" value="KAJ2675211.1"/>
    <property type="molecule type" value="Genomic_DNA"/>
</dbReference>
<feature type="transmembrane region" description="Helical" evidence="1">
    <location>
        <begin position="121"/>
        <end position="139"/>
    </location>
</feature>
<comment type="caution">
    <text evidence="2">The sequence shown here is derived from an EMBL/GenBank/DDBJ whole genome shotgun (WGS) entry which is preliminary data.</text>
</comment>
<proteinExistence type="predicted"/>